<reference evidence="2 3" key="1">
    <citation type="submission" date="2016-10" db="EMBL/GenBank/DDBJ databases">
        <authorList>
            <person name="Varghese N."/>
            <person name="Submissions S."/>
        </authorList>
    </citation>
    <scope>NUCLEOTIDE SEQUENCE [LARGE SCALE GENOMIC DNA]</scope>
    <source>
        <strain evidence="2 3">CECT 8317</strain>
    </source>
</reference>
<keyword evidence="3" id="KW-1185">Reference proteome</keyword>
<name>A0AAQ1G785_9GAMM</name>
<organism evidence="2 3">
    <name type="scientific">Halopseudomonas aestusnigri</name>
    <dbReference type="NCBI Taxonomy" id="857252"/>
    <lineage>
        <taxon>Bacteria</taxon>
        <taxon>Pseudomonadati</taxon>
        <taxon>Pseudomonadota</taxon>
        <taxon>Gammaproteobacteria</taxon>
        <taxon>Pseudomonadales</taxon>
        <taxon>Pseudomonadaceae</taxon>
        <taxon>Halopseudomonas</taxon>
    </lineage>
</organism>
<evidence type="ECO:0000313" key="3">
    <source>
        <dbReference type="Proteomes" id="UP000243518"/>
    </source>
</evidence>
<feature type="signal peptide" evidence="1">
    <location>
        <begin position="1"/>
        <end position="19"/>
    </location>
</feature>
<keyword evidence="1" id="KW-0732">Signal</keyword>
<evidence type="ECO:0000313" key="2">
    <source>
        <dbReference type="EMBL" id="SEG10141.1"/>
    </source>
</evidence>
<proteinExistence type="predicted"/>
<gene>
    <name evidence="2" type="ORF">SAMN05216586_103216</name>
</gene>
<sequence length="209" mass="22796">MRIFFAVLCVIVLQGLAHAQPATDEYDYFMSEELRLLSSADGAELMSQVNMGVNSAAKIQPFLPAQQLAEYRRIFNSGVAMAGFPMTETQQLTLNVSINEALAGSDRVSVAELSDAQTVMYSAISVNKLDDASAVLEVLVGVADWPAVRERKEEGPVAALAKSTVWVSVFRKNVVWDDVSLEGQLSYPKIEADVLAAHRSQIDKVLLAF</sequence>
<dbReference type="RefSeq" id="WP_088275234.1">
    <property type="nucleotide sequence ID" value="NZ_FNVE01000003.1"/>
</dbReference>
<dbReference type="Proteomes" id="UP000243518">
    <property type="component" value="Unassembled WGS sequence"/>
</dbReference>
<dbReference type="EMBL" id="FNVE01000003">
    <property type="protein sequence ID" value="SEG10141.1"/>
    <property type="molecule type" value="Genomic_DNA"/>
</dbReference>
<feature type="chain" id="PRO_5042935408" description="DUF2066 domain-containing protein" evidence="1">
    <location>
        <begin position="20"/>
        <end position="209"/>
    </location>
</feature>
<evidence type="ECO:0000256" key="1">
    <source>
        <dbReference type="SAM" id="SignalP"/>
    </source>
</evidence>
<dbReference type="AlphaFoldDB" id="A0AAQ1G785"/>
<comment type="caution">
    <text evidence="2">The sequence shown here is derived from an EMBL/GenBank/DDBJ whole genome shotgun (WGS) entry which is preliminary data.</text>
</comment>
<protein>
    <recommendedName>
        <fullName evidence="4">DUF2066 domain-containing protein</fullName>
    </recommendedName>
</protein>
<accession>A0AAQ1G785</accession>
<evidence type="ECO:0008006" key="4">
    <source>
        <dbReference type="Google" id="ProtNLM"/>
    </source>
</evidence>